<dbReference type="EMBL" id="MNPL01012615">
    <property type="protein sequence ID" value="OQR72046.1"/>
    <property type="molecule type" value="Genomic_DNA"/>
</dbReference>
<gene>
    <name evidence="1" type="ORF">BIW11_03852</name>
</gene>
<keyword evidence="1" id="KW-0689">Ribosomal protein</keyword>
<comment type="caution">
    <text evidence="1">The sequence shown here is derived from an EMBL/GenBank/DDBJ whole genome shotgun (WGS) entry which is preliminary data.</text>
</comment>
<dbReference type="InParanoid" id="A0A1V9XF50"/>
<dbReference type="GO" id="GO:0005840">
    <property type="term" value="C:ribosome"/>
    <property type="evidence" value="ECO:0007669"/>
    <property type="project" value="UniProtKB-KW"/>
</dbReference>
<dbReference type="AlphaFoldDB" id="A0A1V9XF50"/>
<protein>
    <submittedName>
        <fullName evidence="1">39S ribosomal protein L54-like</fullName>
    </submittedName>
</protein>
<evidence type="ECO:0000313" key="1">
    <source>
        <dbReference type="EMBL" id="OQR72046.1"/>
    </source>
</evidence>
<organism evidence="1 2">
    <name type="scientific">Tropilaelaps mercedesae</name>
    <dbReference type="NCBI Taxonomy" id="418985"/>
    <lineage>
        <taxon>Eukaryota</taxon>
        <taxon>Metazoa</taxon>
        <taxon>Ecdysozoa</taxon>
        <taxon>Arthropoda</taxon>
        <taxon>Chelicerata</taxon>
        <taxon>Arachnida</taxon>
        <taxon>Acari</taxon>
        <taxon>Parasitiformes</taxon>
        <taxon>Mesostigmata</taxon>
        <taxon>Gamasina</taxon>
        <taxon>Dermanyssoidea</taxon>
        <taxon>Laelapidae</taxon>
        <taxon>Tropilaelaps</taxon>
    </lineage>
</organism>
<keyword evidence="1" id="KW-0687">Ribonucleoprotein</keyword>
<name>A0A1V9XF50_9ACAR</name>
<keyword evidence="2" id="KW-1185">Reference proteome</keyword>
<proteinExistence type="predicted"/>
<sequence length="79" mass="9576">MAKYQYFHNALYLKNKLSSSRPKTKLRINEQDKIEKLEAIAHRALAFKHYDPGFSIDKWQRDRFHSPHGIHRSDYKTFR</sequence>
<accession>A0A1V9XF50</accession>
<evidence type="ECO:0000313" key="2">
    <source>
        <dbReference type="Proteomes" id="UP000192247"/>
    </source>
</evidence>
<dbReference type="Proteomes" id="UP000192247">
    <property type="component" value="Unassembled WGS sequence"/>
</dbReference>
<reference evidence="1 2" key="1">
    <citation type="journal article" date="2017" name="Gigascience">
        <title>Draft genome of the honey bee ectoparasitic mite, Tropilaelaps mercedesae, is shaped by the parasitic life history.</title>
        <authorList>
            <person name="Dong X."/>
            <person name="Armstrong S.D."/>
            <person name="Xia D."/>
            <person name="Makepeace B.L."/>
            <person name="Darby A.C."/>
            <person name="Kadowaki T."/>
        </authorList>
    </citation>
    <scope>NUCLEOTIDE SEQUENCE [LARGE SCALE GENOMIC DNA]</scope>
    <source>
        <strain evidence="1">Wuxi-XJTLU</strain>
    </source>
</reference>